<dbReference type="InterPro" id="IPR036670">
    <property type="entry name" value="SecA_X-link_sf"/>
</dbReference>
<dbReference type="PATRIC" id="fig|1307761.3.peg.1209"/>
<comment type="subunit">
    <text evidence="15">Monomer and homodimer. Part of the essential Sec protein translocation apparatus which comprises SecA, SecYEG and auxiliary proteins SecDF. Other proteins may also be involved.</text>
</comment>
<keyword evidence="5 15" id="KW-1003">Cell membrane</keyword>
<dbReference type="SUPFAM" id="SSF52540">
    <property type="entry name" value="P-loop containing nucleoside triphosphate hydrolases"/>
    <property type="match status" value="2"/>
</dbReference>
<dbReference type="InterPro" id="IPR020937">
    <property type="entry name" value="SecA_CS"/>
</dbReference>
<keyword evidence="13 15" id="KW-0811">Translocation</keyword>
<evidence type="ECO:0000256" key="12">
    <source>
        <dbReference type="ARBA" id="ARBA00022967"/>
    </source>
</evidence>
<dbReference type="Pfam" id="PF07516">
    <property type="entry name" value="SecA_SW"/>
    <property type="match status" value="1"/>
</dbReference>
<dbReference type="Pfam" id="PF01043">
    <property type="entry name" value="SecA_PP_bind"/>
    <property type="match status" value="1"/>
</dbReference>
<accession>V5WHH5</accession>
<dbReference type="PANTHER" id="PTHR30612:SF0">
    <property type="entry name" value="CHLOROPLAST PROTEIN-TRANSPORTING ATPASE"/>
    <property type="match status" value="1"/>
</dbReference>
<evidence type="ECO:0000259" key="18">
    <source>
        <dbReference type="PROSITE" id="PS51192"/>
    </source>
</evidence>
<keyword evidence="21" id="KW-0378">Hydrolase</keyword>
<dbReference type="NCBIfam" id="TIGR00963">
    <property type="entry name" value="secA"/>
    <property type="match status" value="1"/>
</dbReference>
<reference evidence="21 22" key="1">
    <citation type="journal article" date="2015" name="Stand. Genomic Sci.">
        <title>Complete genome sequence and description of Salinispira pacifica gen. nov., sp. nov., a novel spirochaete isolated form a hypersaline microbial mat.</title>
        <authorList>
            <person name="Ben Hania W."/>
            <person name="Joseph M."/>
            <person name="Schumann P."/>
            <person name="Bunk B."/>
            <person name="Fiebig A."/>
            <person name="Sproer C."/>
            <person name="Klenk H.P."/>
            <person name="Fardeau M.L."/>
            <person name="Spring S."/>
        </authorList>
    </citation>
    <scope>NUCLEOTIDE SEQUENCE [LARGE SCALE GENOMIC DNA]</scope>
    <source>
        <strain evidence="21 22">L21-RPul-D2</strain>
    </source>
</reference>
<dbReference type="InterPro" id="IPR014018">
    <property type="entry name" value="SecA_motor_DEAD"/>
</dbReference>
<dbReference type="eggNOG" id="COG0653">
    <property type="taxonomic scope" value="Bacteria"/>
</dbReference>
<dbReference type="GO" id="GO:0004386">
    <property type="term" value="F:helicase activity"/>
    <property type="evidence" value="ECO:0007669"/>
    <property type="project" value="UniProtKB-KW"/>
</dbReference>
<dbReference type="Pfam" id="PF07517">
    <property type="entry name" value="SecA_DEAD"/>
    <property type="match status" value="1"/>
</dbReference>
<dbReference type="PROSITE" id="PS51192">
    <property type="entry name" value="HELICASE_ATP_BIND_1"/>
    <property type="match status" value="1"/>
</dbReference>
<comment type="catalytic activity">
    <reaction evidence="15">
        <text>ATP + H2O + cellular proteinSide 1 = ADP + phosphate + cellular proteinSide 2.</text>
        <dbReference type="EC" id="7.4.2.8"/>
    </reaction>
</comment>
<comment type="subcellular location">
    <subcellularLocation>
        <location evidence="15">Cell membrane</location>
        <topology evidence="15">Peripheral membrane protein</topology>
        <orientation evidence="15">Cytoplasmic side</orientation>
    </subcellularLocation>
    <subcellularLocation>
        <location evidence="15">Cytoplasm</location>
    </subcellularLocation>
    <subcellularLocation>
        <location evidence="2">Membrane</location>
        <topology evidence="2">Peripheral membrane protein</topology>
    </subcellularLocation>
    <text evidence="15">Distribution is 50-50.</text>
</comment>
<evidence type="ECO:0000256" key="14">
    <source>
        <dbReference type="ARBA" id="ARBA00023136"/>
    </source>
</evidence>
<evidence type="ECO:0000256" key="16">
    <source>
        <dbReference type="RuleBase" id="RU003874"/>
    </source>
</evidence>
<dbReference type="Gene3D" id="3.40.50.300">
    <property type="entry name" value="P-loop containing nucleotide triphosphate hydrolases"/>
    <property type="match status" value="2"/>
</dbReference>
<keyword evidence="22" id="KW-1185">Reference proteome</keyword>
<keyword evidence="10 15" id="KW-0067">ATP-binding</keyword>
<evidence type="ECO:0000256" key="13">
    <source>
        <dbReference type="ARBA" id="ARBA00023010"/>
    </source>
</evidence>
<dbReference type="InterPro" id="IPR014001">
    <property type="entry name" value="Helicase_ATP-bd"/>
</dbReference>
<dbReference type="AlphaFoldDB" id="V5WHH5"/>
<dbReference type="SUPFAM" id="SSF81767">
    <property type="entry name" value="Pre-protein crosslinking domain of SecA"/>
    <property type="match status" value="1"/>
</dbReference>
<evidence type="ECO:0000313" key="21">
    <source>
        <dbReference type="EMBL" id="AHC14616.1"/>
    </source>
</evidence>
<dbReference type="InterPro" id="IPR011116">
    <property type="entry name" value="SecA_Wing/Scaffold"/>
</dbReference>
<evidence type="ECO:0000259" key="19">
    <source>
        <dbReference type="PROSITE" id="PS51194"/>
    </source>
</evidence>
<dbReference type="InterPro" id="IPR000185">
    <property type="entry name" value="SecA"/>
</dbReference>
<keyword evidence="6 15" id="KW-0963">Cytoplasm</keyword>
<dbReference type="GO" id="GO:0031522">
    <property type="term" value="C:cell envelope Sec protein transport complex"/>
    <property type="evidence" value="ECO:0007669"/>
    <property type="project" value="TreeGrafter"/>
</dbReference>
<dbReference type="InterPro" id="IPR004027">
    <property type="entry name" value="SEC_C_motif"/>
</dbReference>
<evidence type="ECO:0000256" key="2">
    <source>
        <dbReference type="ARBA" id="ARBA00004170"/>
    </source>
</evidence>
<keyword evidence="14 15" id="KW-0472">Membrane</keyword>
<dbReference type="HOGENOM" id="CLU_005314_3_0_12"/>
<dbReference type="GO" id="GO:0046872">
    <property type="term" value="F:metal ion binding"/>
    <property type="evidence" value="ECO:0007669"/>
    <property type="project" value="UniProtKB-KW"/>
</dbReference>
<dbReference type="GO" id="GO:0043952">
    <property type="term" value="P:protein transport by the Sec complex"/>
    <property type="evidence" value="ECO:0007669"/>
    <property type="project" value="UniProtKB-ARBA"/>
</dbReference>
<evidence type="ECO:0000256" key="8">
    <source>
        <dbReference type="ARBA" id="ARBA00022741"/>
    </source>
</evidence>
<evidence type="ECO:0000256" key="3">
    <source>
        <dbReference type="ARBA" id="ARBA00007650"/>
    </source>
</evidence>
<feature type="domain" description="Helicase ATP-binding" evidence="18">
    <location>
        <begin position="89"/>
        <end position="248"/>
    </location>
</feature>
<dbReference type="GO" id="GO:0005886">
    <property type="term" value="C:plasma membrane"/>
    <property type="evidence" value="ECO:0007669"/>
    <property type="project" value="UniProtKB-SubCell"/>
</dbReference>
<keyword evidence="7" id="KW-0479">Metal-binding</keyword>
<feature type="domain" description="Helicase C-terminal" evidence="19">
    <location>
        <begin position="435"/>
        <end position="654"/>
    </location>
</feature>
<dbReference type="InterPro" id="IPR001650">
    <property type="entry name" value="Helicase_C-like"/>
</dbReference>
<evidence type="ECO:0000259" key="20">
    <source>
        <dbReference type="PROSITE" id="PS51196"/>
    </source>
</evidence>
<dbReference type="InterPro" id="IPR011115">
    <property type="entry name" value="SecA_DEAD"/>
</dbReference>
<dbReference type="PROSITE" id="PS51194">
    <property type="entry name" value="HELICASE_CTER"/>
    <property type="match status" value="1"/>
</dbReference>
<dbReference type="NCBIfam" id="NF009538">
    <property type="entry name" value="PRK12904.1"/>
    <property type="match status" value="1"/>
</dbReference>
<dbReference type="GO" id="GO:0005829">
    <property type="term" value="C:cytosol"/>
    <property type="evidence" value="ECO:0007669"/>
    <property type="project" value="TreeGrafter"/>
</dbReference>
<feature type="binding site" evidence="15">
    <location>
        <position position="513"/>
    </location>
    <ligand>
        <name>ATP</name>
        <dbReference type="ChEBI" id="CHEBI:30616"/>
    </ligand>
</feature>
<dbReference type="PROSITE" id="PS01312">
    <property type="entry name" value="SECA"/>
    <property type="match status" value="1"/>
</dbReference>
<dbReference type="Pfam" id="PF02810">
    <property type="entry name" value="SEC-C"/>
    <property type="match status" value="1"/>
</dbReference>
<dbReference type="CDD" id="cd18803">
    <property type="entry name" value="SF2_C_secA"/>
    <property type="match status" value="1"/>
</dbReference>
<dbReference type="EMBL" id="CP006939">
    <property type="protein sequence ID" value="AHC14616.1"/>
    <property type="molecule type" value="Genomic_DNA"/>
</dbReference>
<evidence type="ECO:0000256" key="9">
    <source>
        <dbReference type="ARBA" id="ARBA00022833"/>
    </source>
</evidence>
<dbReference type="InterPro" id="IPR027417">
    <property type="entry name" value="P-loop_NTPase"/>
</dbReference>
<keyword evidence="21" id="KW-0347">Helicase</keyword>
<evidence type="ECO:0000256" key="10">
    <source>
        <dbReference type="ARBA" id="ARBA00022840"/>
    </source>
</evidence>
<keyword evidence="4 15" id="KW-0813">Transport</keyword>
<sequence>MLQGLFESLFGNKHEQDLKDLLPILHEINALESWARKLEAEDFLSRTREMKAHLADQGDMSEILPKAFAMVREAARRTLGERPYDVQILGGIALHQGRIMELKTGEGKTLSSVAPAYLNALEGRGVHMVTVNDYLAKRDAEWMGPVFEYLGLSVGYVIGQLPLDQRKDAYDKDITYGTNNEIAFDYLRDNMRYSRREKMQRGHHYCIIDEIDSILIDGARTPLIISGPTQEDTRKYVEAKKAVQYLQECAKDPATDDYPEEPVGDYKVEEKNKKISFTDDGLTSLESAFQQQKTFSGSLYDSENFEYIHYATQALRAKLLFHKDTHYVVKDGMVEIVDEFTGRILHGRRYSEGLHQAIEAKEGIKIQQRSRTLASITFQNFFRMYNKISGMTGTAATEEKEFQKIYGLDVAVIPTNRPVIRNDQDDVIFLDEKAKFNAICDEIQEVSRKGQPILVGTVSIDKSERLSQLLTKRGVRHEVLNAKNHAREALIVAEAGAEGSVTIATNMAGRGTDIKLGGNPDFRARRAAGSDADDAALEASFAKEREKWIPQNRRVKELGGLYILGTERHESRRIDNQLRGRSGRQGDPGRSKFFLSMDDELMRLFGGGAANMKSLMARAGLQGEVAMNHPLLNRAIERAQNKVEERNFEIRKHLLKFDDVLNEQRKFIYDQRDSILQDDELIQRVLASVENSLEGFSEAYGSRKVLGEAGVAELADHLKEELLYSLPGKTSDYAHFTAEQAGEHIRALIRDELSSKEQDIGKDVLNLALRREYLMNIDNGWQDHLENLEALREAVYLRSYAQKNPLLEYKLEGFQIFDEMIQRIRLAVARKLILVRTKGLEQPAAVQMPRGEVKHQELNLLSRSGGAAPSQGARAASGGSGSGSRKGPLPGQKAATVVRSQPKVGRNDPCPCGSGKKYKHCHGA</sequence>
<dbReference type="InterPro" id="IPR036266">
    <property type="entry name" value="SecA_Wing/Scaffold_sf"/>
</dbReference>
<dbReference type="OrthoDB" id="9805579at2"/>
<dbReference type="PROSITE" id="PS51196">
    <property type="entry name" value="SECA_MOTOR_DEAD"/>
    <property type="match status" value="1"/>
</dbReference>
<gene>
    <name evidence="15" type="primary">secA</name>
    <name evidence="21" type="ORF">L21SP2_1215</name>
</gene>
<comment type="function">
    <text evidence="15">Part of the Sec protein translocase complex. Interacts with the SecYEG preprotein conducting channel. Has a central role in coupling the hydrolysis of ATP to the transfer of proteins into and across the cell membrane, serving as an ATP-driven molecular motor driving the stepwise translocation of polypeptide chains across the membrane.</text>
</comment>
<dbReference type="GO" id="GO:0005524">
    <property type="term" value="F:ATP binding"/>
    <property type="evidence" value="ECO:0007669"/>
    <property type="project" value="UniProtKB-UniRule"/>
</dbReference>
<evidence type="ECO:0000256" key="1">
    <source>
        <dbReference type="ARBA" id="ARBA00001947"/>
    </source>
</evidence>
<dbReference type="HAMAP" id="MF_01382">
    <property type="entry name" value="SecA"/>
    <property type="match status" value="1"/>
</dbReference>
<dbReference type="Gene3D" id="3.90.1440.10">
    <property type="entry name" value="SecA, preprotein cross-linking domain"/>
    <property type="match status" value="1"/>
</dbReference>
<keyword evidence="8 15" id="KW-0547">Nucleotide-binding</keyword>
<dbReference type="KEGG" id="slr:L21SP2_1215"/>
<evidence type="ECO:0000313" key="22">
    <source>
        <dbReference type="Proteomes" id="UP000018680"/>
    </source>
</evidence>
<evidence type="ECO:0000256" key="15">
    <source>
        <dbReference type="HAMAP-Rule" id="MF_01382"/>
    </source>
</evidence>
<feature type="binding site" evidence="15">
    <location>
        <position position="87"/>
    </location>
    <ligand>
        <name>ATP</name>
        <dbReference type="ChEBI" id="CHEBI:30616"/>
    </ligand>
</feature>
<keyword evidence="12 15" id="KW-1278">Translocase</keyword>
<keyword evidence="11 15" id="KW-0653">Protein transport</keyword>
<dbReference type="GO" id="GO:0006605">
    <property type="term" value="P:protein targeting"/>
    <property type="evidence" value="ECO:0007669"/>
    <property type="project" value="UniProtKB-UniRule"/>
</dbReference>
<dbReference type="FunFam" id="3.40.50.300:FF:000113">
    <property type="entry name" value="Preprotein translocase subunit SecA"/>
    <property type="match status" value="1"/>
</dbReference>
<proteinExistence type="inferred from homology"/>
<evidence type="ECO:0000256" key="6">
    <source>
        <dbReference type="ARBA" id="ARBA00022490"/>
    </source>
</evidence>
<organism evidence="21 22">
    <name type="scientific">Salinispira pacifica</name>
    <dbReference type="NCBI Taxonomy" id="1307761"/>
    <lineage>
        <taxon>Bacteria</taxon>
        <taxon>Pseudomonadati</taxon>
        <taxon>Spirochaetota</taxon>
        <taxon>Spirochaetia</taxon>
        <taxon>Spirochaetales</taxon>
        <taxon>Spirochaetaceae</taxon>
        <taxon>Salinispira</taxon>
    </lineage>
</organism>
<dbReference type="PANTHER" id="PTHR30612">
    <property type="entry name" value="SECA INNER MEMBRANE COMPONENT OF SEC PROTEIN SECRETION SYSTEM"/>
    <property type="match status" value="1"/>
</dbReference>
<feature type="domain" description="SecA family profile" evidence="20">
    <location>
        <begin position="3"/>
        <end position="628"/>
    </location>
</feature>
<feature type="binding site" evidence="15">
    <location>
        <begin position="105"/>
        <end position="109"/>
    </location>
    <ligand>
        <name>ATP</name>
        <dbReference type="ChEBI" id="CHEBI:30616"/>
    </ligand>
</feature>
<dbReference type="Proteomes" id="UP000018680">
    <property type="component" value="Chromosome"/>
</dbReference>
<keyword evidence="9" id="KW-0862">Zinc</keyword>
<dbReference type="RefSeq" id="WP_024267540.1">
    <property type="nucleotide sequence ID" value="NC_023035.1"/>
</dbReference>
<dbReference type="SUPFAM" id="SSF81886">
    <property type="entry name" value="Helical scaffold and wing domains of SecA"/>
    <property type="match status" value="1"/>
</dbReference>
<feature type="region of interest" description="Disordered" evidence="17">
    <location>
        <begin position="863"/>
        <end position="924"/>
    </location>
</feature>
<dbReference type="STRING" id="1307761.L21SP2_1215"/>
<evidence type="ECO:0000256" key="7">
    <source>
        <dbReference type="ARBA" id="ARBA00022723"/>
    </source>
</evidence>
<dbReference type="CDD" id="cd17928">
    <property type="entry name" value="DEXDc_SecA"/>
    <property type="match status" value="1"/>
</dbReference>
<name>V5WHH5_9SPIO</name>
<dbReference type="SMART" id="SM00958">
    <property type="entry name" value="SecA_PP_bind"/>
    <property type="match status" value="1"/>
</dbReference>
<evidence type="ECO:0000256" key="11">
    <source>
        <dbReference type="ARBA" id="ARBA00022927"/>
    </source>
</evidence>
<dbReference type="SMART" id="SM00957">
    <property type="entry name" value="SecA_DEAD"/>
    <property type="match status" value="1"/>
</dbReference>
<evidence type="ECO:0000256" key="5">
    <source>
        <dbReference type="ARBA" id="ARBA00022475"/>
    </source>
</evidence>
<dbReference type="Pfam" id="PF21090">
    <property type="entry name" value="P-loop_SecA"/>
    <property type="match status" value="1"/>
</dbReference>
<evidence type="ECO:0000256" key="17">
    <source>
        <dbReference type="SAM" id="MobiDB-lite"/>
    </source>
</evidence>
<dbReference type="PRINTS" id="PR00906">
    <property type="entry name" value="SECA"/>
</dbReference>
<comment type="cofactor">
    <cofactor evidence="1">
        <name>Zn(2+)</name>
        <dbReference type="ChEBI" id="CHEBI:29105"/>
    </cofactor>
</comment>
<dbReference type="GO" id="GO:0017038">
    <property type="term" value="P:protein import"/>
    <property type="evidence" value="ECO:0007669"/>
    <property type="project" value="InterPro"/>
</dbReference>
<dbReference type="Gene3D" id="1.10.3060.10">
    <property type="entry name" value="Helical scaffold and wing domains of SecA"/>
    <property type="match status" value="1"/>
</dbReference>
<comment type="similarity">
    <text evidence="3 15 16">Belongs to the SecA family.</text>
</comment>
<dbReference type="InterPro" id="IPR011130">
    <property type="entry name" value="SecA_preprotein_X-link_dom"/>
</dbReference>
<evidence type="ECO:0000256" key="4">
    <source>
        <dbReference type="ARBA" id="ARBA00022448"/>
    </source>
</evidence>
<dbReference type="InterPro" id="IPR044722">
    <property type="entry name" value="SecA_SF2_C"/>
</dbReference>
<dbReference type="EC" id="7.4.2.8" evidence="15"/>
<protein>
    <recommendedName>
        <fullName evidence="15 16">Protein translocase subunit SecA</fullName>
        <ecNumber evidence="15">7.4.2.8</ecNumber>
    </recommendedName>
</protein>
<dbReference type="GO" id="GO:0008564">
    <property type="term" value="F:protein-exporting ATPase activity"/>
    <property type="evidence" value="ECO:0007669"/>
    <property type="project" value="UniProtKB-EC"/>
</dbReference>
<feature type="compositionally biased region" description="Low complexity" evidence="17">
    <location>
        <begin position="863"/>
        <end position="877"/>
    </location>
</feature>
<dbReference type="GO" id="GO:0065002">
    <property type="term" value="P:intracellular protein transmembrane transport"/>
    <property type="evidence" value="ECO:0007669"/>
    <property type="project" value="UniProtKB-UniRule"/>
</dbReference>